<dbReference type="Gene3D" id="1.20.80.10">
    <property type="match status" value="1"/>
</dbReference>
<feature type="compositionally biased region" description="Basic residues" evidence="10">
    <location>
        <begin position="1391"/>
        <end position="1405"/>
    </location>
</feature>
<dbReference type="Gene3D" id="3.90.190.10">
    <property type="entry name" value="Protein tyrosine phosphatase superfamily"/>
    <property type="match status" value="1"/>
</dbReference>
<dbReference type="Pfam" id="PF08736">
    <property type="entry name" value="FA"/>
    <property type="match status" value="1"/>
</dbReference>
<dbReference type="PROSITE" id="PS50106">
    <property type="entry name" value="PDZ"/>
    <property type="match status" value="1"/>
</dbReference>
<evidence type="ECO:0000259" key="11">
    <source>
        <dbReference type="PROSITE" id="PS50055"/>
    </source>
</evidence>
<dbReference type="SMART" id="SM00295">
    <property type="entry name" value="B41"/>
    <property type="match status" value="1"/>
</dbReference>
<dbReference type="InterPro" id="IPR018979">
    <property type="entry name" value="FERM_N"/>
</dbReference>
<evidence type="ECO:0000256" key="4">
    <source>
        <dbReference type="ARBA" id="ARBA00013064"/>
    </source>
</evidence>
<dbReference type="EnsemblMetazoa" id="SSS_4285s_mrna">
    <property type="protein sequence ID" value="KAF7493956.1"/>
    <property type="gene ID" value="SSS_4285"/>
</dbReference>
<feature type="domain" description="FERM" evidence="13">
    <location>
        <begin position="67"/>
        <end position="418"/>
    </location>
</feature>
<dbReference type="SMART" id="SM00228">
    <property type="entry name" value="PDZ"/>
    <property type="match status" value="1"/>
</dbReference>
<keyword evidence="7" id="KW-0904">Protein phosphatase</keyword>
<dbReference type="PROSITE" id="PS00383">
    <property type="entry name" value="TYR_PHOSPHATASE_1"/>
    <property type="match status" value="1"/>
</dbReference>
<dbReference type="EC" id="3.1.3.48" evidence="4"/>
<evidence type="ECO:0000256" key="8">
    <source>
        <dbReference type="ARBA" id="ARBA00022949"/>
    </source>
</evidence>
<keyword evidence="15" id="KW-0675">Receptor</keyword>
<dbReference type="SMR" id="A0A834RE61"/>
<reference evidence="16" key="3">
    <citation type="submission" date="2022-06" db="UniProtKB">
        <authorList>
            <consortium name="EnsemblMetazoa"/>
        </authorList>
    </citation>
    <scope>IDENTIFICATION</scope>
</reference>
<dbReference type="GO" id="GO:0004725">
    <property type="term" value="F:protein tyrosine phosphatase activity"/>
    <property type="evidence" value="ECO:0007669"/>
    <property type="project" value="UniProtKB-EC"/>
</dbReference>
<dbReference type="SMART" id="SM00194">
    <property type="entry name" value="PTPc"/>
    <property type="match status" value="1"/>
</dbReference>
<evidence type="ECO:0000256" key="5">
    <source>
        <dbReference type="ARBA" id="ARBA00022490"/>
    </source>
</evidence>
<dbReference type="Pfam" id="PF00595">
    <property type="entry name" value="PDZ"/>
    <property type="match status" value="1"/>
</dbReference>
<dbReference type="Proteomes" id="UP000070412">
    <property type="component" value="Unassembled WGS sequence"/>
</dbReference>
<dbReference type="PROSITE" id="PS50057">
    <property type="entry name" value="FERM_3"/>
    <property type="match status" value="1"/>
</dbReference>
<keyword evidence="17" id="KW-1185">Reference proteome</keyword>
<feature type="region of interest" description="Disordered" evidence="10">
    <location>
        <begin position="1368"/>
        <end position="1412"/>
    </location>
</feature>
<dbReference type="PRINTS" id="PR00700">
    <property type="entry name" value="PRTYPHPHTASE"/>
</dbReference>
<feature type="compositionally biased region" description="Polar residues" evidence="10">
    <location>
        <begin position="1295"/>
        <end position="1308"/>
    </location>
</feature>
<protein>
    <recommendedName>
        <fullName evidence="4">protein-tyrosine-phosphatase</fullName>
        <ecNumber evidence="4">3.1.3.48</ecNumber>
    </recommendedName>
</protein>
<dbReference type="InterPro" id="IPR056290">
    <property type="entry name" value="CEPT76/DRC7_peptidase-like_dom"/>
</dbReference>
<name>A0A834RE61_SARSC</name>
<dbReference type="GO" id="GO:0071944">
    <property type="term" value="C:cell periphery"/>
    <property type="evidence" value="ECO:0007669"/>
    <property type="project" value="UniProtKB-ARBA"/>
</dbReference>
<dbReference type="Pfam" id="PF00373">
    <property type="entry name" value="FERM_M"/>
    <property type="match status" value="1"/>
</dbReference>
<reference evidence="15" key="2">
    <citation type="submission" date="2020-01" db="EMBL/GenBank/DDBJ databases">
        <authorList>
            <person name="Korhonen P.K.K."/>
            <person name="Guangxu M.G."/>
            <person name="Wang T.W."/>
            <person name="Stroehlein A.J.S."/>
            <person name="Young N.D."/>
            <person name="Ang C.-S.A."/>
            <person name="Fernando D.W.F."/>
            <person name="Lu H.L."/>
            <person name="Taylor S.T."/>
            <person name="Ehtesham M.E.M."/>
            <person name="Najaraj S.H.N."/>
            <person name="Harsha G.H.G."/>
            <person name="Madugundu A.M."/>
            <person name="Renuse S.R."/>
            <person name="Holt D.H."/>
            <person name="Pandey A.P."/>
            <person name="Papenfuss A.P."/>
            <person name="Gasser R.B.G."/>
            <person name="Fischer K.F."/>
        </authorList>
    </citation>
    <scope>NUCLEOTIDE SEQUENCE</scope>
    <source>
        <strain evidence="15">SSS_KF_BRIS2020</strain>
    </source>
</reference>
<feature type="compositionally biased region" description="Basic and acidic residues" evidence="10">
    <location>
        <begin position="508"/>
        <end position="517"/>
    </location>
</feature>
<dbReference type="InterPro" id="IPR035963">
    <property type="entry name" value="FERM_2"/>
</dbReference>
<reference evidence="17" key="1">
    <citation type="journal article" date="2020" name="PLoS Negl. Trop. Dis.">
        <title>High-quality nuclear genome for Sarcoptes scabiei-A critical resource for a neglected parasite.</title>
        <authorList>
            <person name="Korhonen P.K."/>
            <person name="Gasser R.B."/>
            <person name="Ma G."/>
            <person name="Wang T."/>
            <person name="Stroehlein A.J."/>
            <person name="Young N.D."/>
            <person name="Ang C.S."/>
            <person name="Fernando D.D."/>
            <person name="Lu H.C."/>
            <person name="Taylor S."/>
            <person name="Reynolds S.L."/>
            <person name="Mofiz E."/>
            <person name="Najaraj S.H."/>
            <person name="Gowda H."/>
            <person name="Madugundu A."/>
            <person name="Renuse S."/>
            <person name="Holt D."/>
            <person name="Pandey A."/>
            <person name="Papenfuss A.T."/>
            <person name="Fischer K."/>
        </authorList>
    </citation>
    <scope>NUCLEOTIDE SEQUENCE [LARGE SCALE GENOMIC DNA]</scope>
</reference>
<dbReference type="PROSITE" id="PS00660">
    <property type="entry name" value="FERM_1"/>
    <property type="match status" value="1"/>
</dbReference>
<feature type="domain" description="Tyrosine-protein phosphatase" evidence="11">
    <location>
        <begin position="984"/>
        <end position="1244"/>
    </location>
</feature>
<feature type="region of interest" description="Disordered" evidence="10">
    <location>
        <begin position="508"/>
        <end position="541"/>
    </location>
</feature>
<dbReference type="OrthoDB" id="5854685at2759"/>
<dbReference type="Pfam" id="PF00102">
    <property type="entry name" value="Y_phosphatase"/>
    <property type="match status" value="1"/>
</dbReference>
<organism evidence="15">
    <name type="scientific">Sarcoptes scabiei</name>
    <name type="common">Itch mite</name>
    <name type="synonym">Acarus scabiei</name>
    <dbReference type="NCBI Taxonomy" id="52283"/>
    <lineage>
        <taxon>Eukaryota</taxon>
        <taxon>Metazoa</taxon>
        <taxon>Ecdysozoa</taxon>
        <taxon>Arthropoda</taxon>
        <taxon>Chelicerata</taxon>
        <taxon>Arachnida</taxon>
        <taxon>Acari</taxon>
        <taxon>Acariformes</taxon>
        <taxon>Sarcoptiformes</taxon>
        <taxon>Astigmata</taxon>
        <taxon>Psoroptidia</taxon>
        <taxon>Sarcoptoidea</taxon>
        <taxon>Sarcoptidae</taxon>
        <taxon>Sarcoptinae</taxon>
        <taxon>Sarcoptes</taxon>
    </lineage>
</organism>
<evidence type="ECO:0000259" key="12">
    <source>
        <dbReference type="PROSITE" id="PS50056"/>
    </source>
</evidence>
<feature type="region of interest" description="Disordered" evidence="10">
    <location>
        <begin position="627"/>
        <end position="654"/>
    </location>
</feature>
<dbReference type="InterPro" id="IPR011993">
    <property type="entry name" value="PH-like_dom_sf"/>
</dbReference>
<comment type="similarity">
    <text evidence="3">Belongs to the protein-tyrosine phosphatase family. Non-receptor class subfamily.</text>
</comment>
<dbReference type="SUPFAM" id="SSF50729">
    <property type="entry name" value="PH domain-like"/>
    <property type="match status" value="1"/>
</dbReference>
<evidence type="ECO:0000313" key="15">
    <source>
        <dbReference type="EMBL" id="KAF7493956.1"/>
    </source>
</evidence>
<dbReference type="InterPro" id="IPR018980">
    <property type="entry name" value="FERM_PH-like_C"/>
</dbReference>
<dbReference type="InterPro" id="IPR014847">
    <property type="entry name" value="FA"/>
</dbReference>
<feature type="domain" description="PDZ" evidence="14">
    <location>
        <begin position="833"/>
        <end position="906"/>
    </location>
</feature>
<evidence type="ECO:0000256" key="6">
    <source>
        <dbReference type="ARBA" id="ARBA00022801"/>
    </source>
</evidence>
<dbReference type="Pfam" id="PF09380">
    <property type="entry name" value="FERM_C"/>
    <property type="match status" value="1"/>
</dbReference>
<dbReference type="InterPro" id="IPR000387">
    <property type="entry name" value="Tyr_Pase_dom"/>
</dbReference>
<dbReference type="InterPro" id="IPR016130">
    <property type="entry name" value="Tyr_Pase_AS"/>
</dbReference>
<accession>A0A834RE61</accession>
<dbReference type="GO" id="GO:0070161">
    <property type="term" value="C:anchoring junction"/>
    <property type="evidence" value="ECO:0007669"/>
    <property type="project" value="UniProtKB-SubCell"/>
</dbReference>
<dbReference type="CDD" id="cd13189">
    <property type="entry name" value="FERM_C_PTPN4_PTPN3_like"/>
    <property type="match status" value="1"/>
</dbReference>
<evidence type="ECO:0000256" key="7">
    <source>
        <dbReference type="ARBA" id="ARBA00022912"/>
    </source>
</evidence>
<dbReference type="SUPFAM" id="SSF54236">
    <property type="entry name" value="Ubiquitin-like"/>
    <property type="match status" value="1"/>
</dbReference>
<dbReference type="Pfam" id="PF24656">
    <property type="entry name" value="CEPT76_peptidase"/>
    <property type="match status" value="1"/>
</dbReference>
<feature type="compositionally biased region" description="Acidic residues" evidence="10">
    <location>
        <begin position="1368"/>
        <end position="1378"/>
    </location>
</feature>
<dbReference type="InterPro" id="IPR014352">
    <property type="entry name" value="FERM/acyl-CoA-bd_prot_sf"/>
</dbReference>
<evidence type="ECO:0000256" key="1">
    <source>
        <dbReference type="ARBA" id="ARBA00004245"/>
    </source>
</evidence>
<dbReference type="SUPFAM" id="SSF50156">
    <property type="entry name" value="PDZ domain-like"/>
    <property type="match status" value="1"/>
</dbReference>
<dbReference type="Gene3D" id="2.30.42.10">
    <property type="match status" value="1"/>
</dbReference>
<dbReference type="InterPro" id="IPR001478">
    <property type="entry name" value="PDZ"/>
</dbReference>
<dbReference type="PANTHER" id="PTHR45706:SF4">
    <property type="entry name" value="TYROSINE-PROTEIN PHOSPHATASE"/>
    <property type="match status" value="1"/>
</dbReference>
<dbReference type="GO" id="GO:0048666">
    <property type="term" value="P:neuron development"/>
    <property type="evidence" value="ECO:0007669"/>
    <property type="project" value="UniProtKB-ARBA"/>
</dbReference>
<dbReference type="InterPro" id="IPR000242">
    <property type="entry name" value="PTP_cat"/>
</dbReference>
<dbReference type="InterPro" id="IPR019747">
    <property type="entry name" value="FERM_CS"/>
</dbReference>
<dbReference type="PROSITE" id="PS50055">
    <property type="entry name" value="TYR_PHOSPHATASE_PTP"/>
    <property type="match status" value="1"/>
</dbReference>
<feature type="compositionally biased region" description="Basic and acidic residues" evidence="10">
    <location>
        <begin position="1379"/>
        <end position="1390"/>
    </location>
</feature>
<dbReference type="SMART" id="SM00404">
    <property type="entry name" value="PTPc_motif"/>
    <property type="match status" value="1"/>
</dbReference>
<dbReference type="FunFam" id="2.30.29.30:FF:000002">
    <property type="entry name" value="Band 4.1-like protein 5 isoform 1"/>
    <property type="match status" value="1"/>
</dbReference>
<feature type="region of interest" description="Disordered" evidence="10">
    <location>
        <begin position="1291"/>
        <end position="1316"/>
    </location>
</feature>
<dbReference type="PROSITE" id="PS00661">
    <property type="entry name" value="FERM_2"/>
    <property type="match status" value="1"/>
</dbReference>
<dbReference type="PROSITE" id="PS50056">
    <property type="entry name" value="TYR_PHOSPHATASE_2"/>
    <property type="match status" value="1"/>
</dbReference>
<keyword evidence="9" id="KW-0206">Cytoskeleton</keyword>
<sequence>MSRKFISSLSGTTYNVHANEIARGHGNQKEKIVNSANNQNNTYLAVRLSNLSSLFIGRSLVQIPDTIKCVVHFLDDTEQIFEIDRSAKGKELLDAVFRHLELIENEYFSLQFTEIFQLQHHIRQEHRFLIDDVGFEASKITKNNELSQETIFDNETIKENQTSFQSLKNQYFHTDQKTIVHSKWIDPTKKIRKQMRYCQQPFTLYFRVKFYVNELSRLLEEYTRFHFYLQVRKDIQESKLSDLDDSTDSVMAKLASYVLQSELGDYCEDEHPSGYSEQFSLVPNQTKEFCQKVESLHRLHKGQTPADAELNYLEEAKNLPLYGVDLHHAKDCDDQDIMIGVSSNGLTIYKNKLIKMNVFSWAKIVKISFKRRHFFIQLKHEGTERFDNLIGFNLCSYRACKSLWKSCVEQHTFFRLHTPKPLTKKFFFFFSLGSKFRYSGKTEFQTIEENRKRLNRTERIFVRNKTRNATMPASLISTKNIKKPSNDALTHIMNLKLSNLDNNDCTDPHKTNGDFKKYPKKNLTNGDQYRKSPLNSIESTSESISSSSASSLLANTALTKSIIESDKIKIKVSSTVSHKKDKKFDSYQQRKLVETIFNGNKNKIQNGIDNQSSHHNCSKVLSNASTSTLSTTSSSSSTNSLETSFMPSNLDPDNTMTNNVSYNITPNTHADLIENNACDKKNYSDHDFVDLKDDQSSAIIHKSVDINRPEVNGRETKVLLTSNNSTFSTAYKPSSLISLPYIDGSLSTVSDDKTNSLAQIETSLEDRDDRTPTLVETLENDCDNEKIIDKSSDEFNTPMRELMKELYDHREKKVEDCDINTPSDSDSPVHVLTISMIPDSDGRFGFNVKGGHDQNCPVLVSRVAPDTPADNATPIKLHEGDQVLAINGTEVAGLKHKEVVELIRSTKDLGPDSKLILSIRPNLYHKRNLQDNIEILNNDKVYQPSKASVNDYSGDEEEIYDEPPLPTLESSMMELFEGLQDDSITIQFEYLPRKSEKESFSIARSIENIPKNRYLDIAPYDSTRVLLKECNSGDYINASFVTMKIETSGVINRYIATQGPLKRTTSDFWQMVWEQQSTIIVMVTPLVEDGRKKCFKYWPDENQTIVVNDLLDLTLETCQDREAFLERKFKMIDPENKKTHYVTHLQYLAWPDQGVPDDNKDFFKLICKVRELRAENPESPVIVHCSAGIGRTGVLILMETGICLIEANEPVFPLDLVRQMRNQRAMLIQTSNQFRFVCEALFQVHNDNLVKPLEKDWYKMLVDRDAIRSKILQRIQEKSDWDYLEEKRNDDGRLKTSQNQNESSSNDAIESDRSIRDRIDQQLTPEWRKTLERVLKYSDGYLDRKYEHQSRREALNFFLQNEWLSDDDDGDDEGGGDVENDHQDQVDDRKKSKLKSKKSSKRQNRLMKFNEKYRSKRPDHNDLIDSFEFVVKRSNLKTIVPKDSIKQILIESYSKFHHSTTIDGSDEIRRCLKRFFSNRLLQRLELERIDLNQFIAIDPNLNCFERFIQQETSSLMIDTKPTRFSLIQLFYRNLNFYNLDGSRSMFRNPTITIDSSLMNNQMFQLSIGSFRLDFHRHQSMNSADVSLKNLRLAFEKYQQNVDRNVIIEKLENKINILVEKLNQWITSLELDDDVENNGDNRRQSNKEISMTINLLQRSLINQDRLIMTQRECLINLLKQWSSFQNDLEKNSRKQSKLIDIDLVLNEIDDCDRKLEADRLREKRKKRKQINHLIDRCRSRCQLSENTDLDHKFQSQNDGKKKRSDGIFLDDFRLPGEPKFKPIQLSLSNYLDESEFVPDIVHSVEIHLGEKIITKFEAKPLDRRSFESNWPDEFHSISLPIALSRIDDVNSFDEILSKMPRILVRERDQSIQNSRIAADIILDRLPSIFMDSKARSLLIEKSFDNSFALSDEDEGNDRKRKTSKIIGKIEFKMFWSSKPQDTSSQFPTDNERTVMNRSSIIEDPFWIFDPIKRLVRSFDDLDVIEQWFFDTRFQMDELSLQTIDEIEGHHKRMELIRLLLAQKYHLEFNQLQHERKGKLGKIESDRISPSNSSSKSSLKVKINKKIVQHDDLGIFCDDEEIESNKRYQLMIARANRIRNNLTMFEENLRFIPLNDLDLTFWNTNRIETKEQSQTKLLQDFIRASCERQLKRLDENDGFGNETEWKDISIKVKNLHRLARQLVQQICSRSSSSSSSLNVATENDVSGGVGAIRKSSLIETNRNDDREVCSTSISSLNEIIKEPTIETITLNLAFANLFQTQPTNRKLNPSRKNRKKISNNFLDAIDHEFEIHLSIQRASNVSIRSFDGRENFQNYSRSFVEILCEETDQIKIMTTSNSEGIDPNWNESFEFRTKFTPKQCITMNLYSTDSIEHQSESIREYNDDDYDLSDHRIKTERIWLGQLRIPLILLLFTSKLEGSFRMHTPYFIDRYQSLREVNDSIETLDGRKKKSLMPDNGRFRKNIDRIISLQKIRSNQNSHLGSIHRNIHLSIFITTDPSIEANFAFKTNHRSVETIELISYCDQWLSMLQNRFPNRRYRCLVNNLEHKSILACRFLHPLKPPSFDLLSSMKIEHKKSSKLNKLIQKENLFISLIIRYVSMIPSLMESNYFQQSNSIRSDSKEFHQLDQLFRSTVWMDMDQFLTLKIGFEMEHAILLCCFLLYLDKNAAIVLGSSLLDGPTGFVIVFQTDHNEFFDNHHSRRNSTEIGDDQSDQSRARLRSRPLLIDAKRGEQFYPQDINCTLNSIDCIITKDNIYANIQKSTHPSLIGYNLQRGGHWQPLFTYKSQSIFSNLDLSIQPQSIRFEIGNKELAKSFEIKLETYLKEQFMSWRRKQLGCFTPFNRFFMKKIKQLIPELEQHSQLCCGEFKSNSSEIIRLEKNFREKLDEIYNSQKILAYTFHFQGVNETNFERISKLIHSTNIHRCDFDQPDQIEFALVCYCHPYPFDIYSIWVFVAAIATNPIHLPSTINNE</sequence>
<dbReference type="Gene3D" id="3.10.20.90">
    <property type="entry name" value="Phosphatidylinositol 3-kinase Catalytic Subunit, Chain A, domain 1"/>
    <property type="match status" value="1"/>
</dbReference>
<dbReference type="InterPro" id="IPR003595">
    <property type="entry name" value="Tyr_Pase_cat"/>
</dbReference>
<dbReference type="SMART" id="SM01195">
    <property type="entry name" value="FA"/>
    <property type="match status" value="1"/>
</dbReference>
<keyword evidence="5" id="KW-0963">Cytoplasm</keyword>
<dbReference type="InterPro" id="IPR041783">
    <property type="entry name" value="PTPN3/4_FERM_C"/>
</dbReference>
<dbReference type="SUPFAM" id="SSF52799">
    <property type="entry name" value="(Phosphotyrosine protein) phosphatases II"/>
    <property type="match status" value="1"/>
</dbReference>
<dbReference type="SUPFAM" id="SSF47031">
    <property type="entry name" value="Second domain of FERM"/>
    <property type="match status" value="1"/>
</dbReference>
<evidence type="ECO:0000256" key="2">
    <source>
        <dbReference type="ARBA" id="ARBA00004282"/>
    </source>
</evidence>
<dbReference type="GO" id="GO:0009887">
    <property type="term" value="P:animal organ morphogenesis"/>
    <property type="evidence" value="ECO:0007669"/>
    <property type="project" value="UniProtKB-ARBA"/>
</dbReference>
<keyword evidence="6" id="KW-0378">Hydrolase</keyword>
<evidence type="ECO:0000256" key="10">
    <source>
        <dbReference type="SAM" id="MobiDB-lite"/>
    </source>
</evidence>
<evidence type="ECO:0000259" key="13">
    <source>
        <dbReference type="PROSITE" id="PS50057"/>
    </source>
</evidence>
<comment type="subcellular location">
    <subcellularLocation>
        <location evidence="2">Cell junction</location>
    </subcellularLocation>
    <subcellularLocation>
        <location evidence="1">Cytoplasm</location>
        <location evidence="1">Cytoskeleton</location>
    </subcellularLocation>
</comment>
<dbReference type="SUPFAM" id="SSF49562">
    <property type="entry name" value="C2 domain (Calcium/lipid-binding domain, CaLB)"/>
    <property type="match status" value="1"/>
</dbReference>
<feature type="compositionally biased region" description="Polar residues" evidence="10">
    <location>
        <begin position="645"/>
        <end position="654"/>
    </location>
</feature>
<dbReference type="CDD" id="cd14473">
    <property type="entry name" value="FERM_B-lobe"/>
    <property type="match status" value="1"/>
</dbReference>
<evidence type="ECO:0000313" key="17">
    <source>
        <dbReference type="Proteomes" id="UP000070412"/>
    </source>
</evidence>
<evidence type="ECO:0000313" key="16">
    <source>
        <dbReference type="EnsemblMetazoa" id="KAF7493956.1"/>
    </source>
</evidence>
<dbReference type="EMBL" id="WVUK01000054">
    <property type="protein sequence ID" value="KAF7493956.1"/>
    <property type="molecule type" value="Genomic_DNA"/>
</dbReference>
<evidence type="ECO:0000256" key="3">
    <source>
        <dbReference type="ARBA" id="ARBA00009649"/>
    </source>
</evidence>
<dbReference type="GO" id="GO:0005856">
    <property type="term" value="C:cytoskeleton"/>
    <property type="evidence" value="ECO:0007669"/>
    <property type="project" value="UniProtKB-SubCell"/>
</dbReference>
<dbReference type="PANTHER" id="PTHR45706">
    <property type="entry name" value="TYROSINE-PROTEIN PHOSPHATASE"/>
    <property type="match status" value="1"/>
</dbReference>
<proteinExistence type="inferred from homology"/>
<feature type="domain" description="Tyrosine specific protein phosphatases" evidence="12">
    <location>
        <begin position="1160"/>
        <end position="1235"/>
    </location>
</feature>
<keyword evidence="8" id="KW-0965">Cell junction</keyword>
<dbReference type="Gene3D" id="2.30.29.30">
    <property type="entry name" value="Pleckstrin-homology domain (PH domain)/Phosphotyrosine-binding domain (PTB)"/>
    <property type="match status" value="1"/>
</dbReference>
<evidence type="ECO:0000256" key="9">
    <source>
        <dbReference type="ARBA" id="ARBA00023212"/>
    </source>
</evidence>
<dbReference type="SMART" id="SM01196">
    <property type="entry name" value="FERM_C"/>
    <property type="match status" value="1"/>
</dbReference>
<dbReference type="InterPro" id="IPR000299">
    <property type="entry name" value="FERM_domain"/>
</dbReference>
<dbReference type="InterPro" id="IPR029071">
    <property type="entry name" value="Ubiquitin-like_domsf"/>
</dbReference>
<evidence type="ECO:0000259" key="14">
    <source>
        <dbReference type="PROSITE" id="PS50106"/>
    </source>
</evidence>
<dbReference type="Pfam" id="PF00168">
    <property type="entry name" value="C2"/>
    <property type="match status" value="1"/>
</dbReference>
<dbReference type="InterPro" id="IPR000008">
    <property type="entry name" value="C2_dom"/>
</dbReference>
<dbReference type="Pfam" id="PF09379">
    <property type="entry name" value="FERM_N"/>
    <property type="match status" value="1"/>
</dbReference>
<gene>
    <name evidence="15" type="ORF">SSS_4285</name>
</gene>
<dbReference type="InterPro" id="IPR029021">
    <property type="entry name" value="Prot-tyrosine_phosphatase-like"/>
</dbReference>
<dbReference type="InterPro" id="IPR036034">
    <property type="entry name" value="PDZ_sf"/>
</dbReference>
<dbReference type="InterPro" id="IPR019749">
    <property type="entry name" value="Band_41_domain"/>
</dbReference>
<dbReference type="InterPro" id="IPR019748">
    <property type="entry name" value="FERM_central"/>
</dbReference>
<dbReference type="InterPro" id="IPR035892">
    <property type="entry name" value="C2_domain_sf"/>
</dbReference>
<feature type="compositionally biased region" description="Low complexity" evidence="10">
    <location>
        <begin position="627"/>
        <end position="644"/>
    </location>
</feature>